<organism evidence="1 2">
    <name type="scientific">Lipomyces kononenkoae</name>
    <name type="common">Yeast</name>
    <dbReference type="NCBI Taxonomy" id="34357"/>
    <lineage>
        <taxon>Eukaryota</taxon>
        <taxon>Fungi</taxon>
        <taxon>Dikarya</taxon>
        <taxon>Ascomycota</taxon>
        <taxon>Saccharomycotina</taxon>
        <taxon>Lipomycetes</taxon>
        <taxon>Lipomycetales</taxon>
        <taxon>Lipomycetaceae</taxon>
        <taxon>Lipomyces</taxon>
    </lineage>
</organism>
<reference evidence="2" key="1">
    <citation type="journal article" date="2024" name="Front. Bioeng. Biotechnol.">
        <title>Genome-scale model development and genomic sequencing of the oleaginous clade Lipomyces.</title>
        <authorList>
            <person name="Czajka J.J."/>
            <person name="Han Y."/>
            <person name="Kim J."/>
            <person name="Mondo S.J."/>
            <person name="Hofstad B.A."/>
            <person name="Robles A."/>
            <person name="Haridas S."/>
            <person name="Riley R."/>
            <person name="LaButti K."/>
            <person name="Pangilinan J."/>
            <person name="Andreopoulos W."/>
            <person name="Lipzen A."/>
            <person name="Yan J."/>
            <person name="Wang M."/>
            <person name="Ng V."/>
            <person name="Grigoriev I.V."/>
            <person name="Spatafora J.W."/>
            <person name="Magnuson J.K."/>
            <person name="Baker S.E."/>
            <person name="Pomraning K.R."/>
        </authorList>
    </citation>
    <scope>NUCLEOTIDE SEQUENCE [LARGE SCALE GENOMIC DNA]</scope>
    <source>
        <strain evidence="2">CBS 7786</strain>
    </source>
</reference>
<gene>
    <name evidence="1" type="ORF">V1525DRAFT_389108</name>
</gene>
<name>A0ACC3SYZ3_LIPKO</name>
<keyword evidence="2" id="KW-1185">Reference proteome</keyword>
<comment type="caution">
    <text evidence="1">The sequence shown here is derived from an EMBL/GenBank/DDBJ whole genome shotgun (WGS) entry which is preliminary data.</text>
</comment>
<proteinExistence type="predicted"/>
<evidence type="ECO:0000313" key="2">
    <source>
        <dbReference type="Proteomes" id="UP001433508"/>
    </source>
</evidence>
<sequence length="411" mass="45953">MTSFSPEDQAIRIICTKHFHRALWLSETANHSKLKVTYSTTTNFDSVNLPAILFIGPMFGTRWNALHFDKLARDCGRLGYRPPTRARLLPQSLPSFRLTCSTLMPVSIPSSTAISYLAPPGPEGSSRQQLAQTSPEQRRQLPPAPFEQYGFDEDTAKLIEKLSSKYQFAESTTGANDEVKLCLRKCDDADWGEAADYSNCIRKIAVKEAALGSRELNVSNWAKIEADRASFGQRALEVAACDARPVLPSSLSEDDGQRPPSAQSATASAPIRLFPPRGAKSVEHRPRKTRSLELFDILKRDYSDLIDRDSYGKLHSTSFHWIKELAQSMSEREKEALKEDAVDPAVAMSHLYVNMLAEMTTADEINSETPIEGLFILKRGNSLYYHGTSAAKRFLDLQHDEYIKGNSNNIF</sequence>
<evidence type="ECO:0000313" key="1">
    <source>
        <dbReference type="EMBL" id="KAK9236843.1"/>
    </source>
</evidence>
<dbReference type="Proteomes" id="UP001433508">
    <property type="component" value="Unassembled WGS sequence"/>
</dbReference>
<protein>
    <submittedName>
        <fullName evidence="1">Uncharacterized protein</fullName>
    </submittedName>
</protein>
<dbReference type="EMBL" id="MU971379">
    <property type="protein sequence ID" value="KAK9236843.1"/>
    <property type="molecule type" value="Genomic_DNA"/>
</dbReference>
<accession>A0ACC3SYZ3</accession>